<dbReference type="EMBL" id="JAQQFM010000002">
    <property type="protein sequence ID" value="MFL9923694.1"/>
    <property type="molecule type" value="Genomic_DNA"/>
</dbReference>
<evidence type="ECO:0000256" key="1">
    <source>
        <dbReference type="SAM" id="MobiDB-lite"/>
    </source>
</evidence>
<feature type="region of interest" description="Disordered" evidence="1">
    <location>
        <begin position="154"/>
        <end position="246"/>
    </location>
</feature>
<protein>
    <submittedName>
        <fullName evidence="2">Uncharacterized protein</fullName>
    </submittedName>
</protein>
<comment type="caution">
    <text evidence="2">The sequence shown here is derived from an EMBL/GenBank/DDBJ whole genome shotgun (WGS) entry which is preliminary data.</text>
</comment>
<dbReference type="RefSeq" id="WP_408155567.1">
    <property type="nucleotide sequence ID" value="NZ_JAQQFM010000002.1"/>
</dbReference>
<organism evidence="2 3">
    <name type="scientific">Herbaspirillum lusitanum</name>
    <dbReference type="NCBI Taxonomy" id="213312"/>
    <lineage>
        <taxon>Bacteria</taxon>
        <taxon>Pseudomonadati</taxon>
        <taxon>Pseudomonadota</taxon>
        <taxon>Betaproteobacteria</taxon>
        <taxon>Burkholderiales</taxon>
        <taxon>Oxalobacteraceae</taxon>
        <taxon>Herbaspirillum</taxon>
    </lineage>
</organism>
<evidence type="ECO:0000313" key="3">
    <source>
        <dbReference type="Proteomes" id="UP001629246"/>
    </source>
</evidence>
<reference evidence="2 3" key="1">
    <citation type="journal article" date="2024" name="Chem. Sci.">
        <title>Discovery of megapolipeptins by genome mining of a Burkholderiales bacteria collection.</title>
        <authorList>
            <person name="Paulo B.S."/>
            <person name="Recchia M.J.J."/>
            <person name="Lee S."/>
            <person name="Fergusson C.H."/>
            <person name="Romanowski S.B."/>
            <person name="Hernandez A."/>
            <person name="Krull N."/>
            <person name="Liu D.Y."/>
            <person name="Cavanagh H."/>
            <person name="Bos A."/>
            <person name="Gray C.A."/>
            <person name="Murphy B.T."/>
            <person name="Linington R.G."/>
            <person name="Eustaquio A.S."/>
        </authorList>
    </citation>
    <scope>NUCLEOTIDE SEQUENCE [LARGE SCALE GENOMIC DNA]</scope>
    <source>
        <strain evidence="2 3">RL21-008-BIB-A</strain>
    </source>
</reference>
<accession>A0ABW9A5I7</accession>
<dbReference type="Proteomes" id="UP001629246">
    <property type="component" value="Unassembled WGS sequence"/>
</dbReference>
<proteinExistence type="predicted"/>
<sequence length="246" mass="26667">MTVDTVGLFGTEMSRFSLPDGSSGVLRRAPNGELSIKFDRYMRVVPLQNVTSARIARVETVGQRAVVVVEIAERNCAYKYEVLSIEGGDVLDWRIGNCMDRPRVQKSLDGRALTFDFPLYNQISRVTYADKRMLSATLPVPPGVDVRVKPFADESLQAPPPMAGDGAAIGGRYIPLPPQRDDSTRTGKGGSSPEASSESERKSRRKAAPAPRPAPTTPKSSAALPPASPAWTFSGEEIKPTPIDLR</sequence>
<name>A0ABW9A5I7_9BURK</name>
<gene>
    <name evidence="2" type="ORF">PQR62_05450</name>
</gene>
<evidence type="ECO:0000313" key="2">
    <source>
        <dbReference type="EMBL" id="MFL9923694.1"/>
    </source>
</evidence>
<keyword evidence="3" id="KW-1185">Reference proteome</keyword>